<proteinExistence type="predicted"/>
<organism evidence="1 2">
    <name type="scientific">Paenibacillus lentus</name>
    <dbReference type="NCBI Taxonomy" id="1338368"/>
    <lineage>
        <taxon>Bacteria</taxon>
        <taxon>Bacillati</taxon>
        <taxon>Bacillota</taxon>
        <taxon>Bacilli</taxon>
        <taxon>Bacillales</taxon>
        <taxon>Paenibacillaceae</taxon>
        <taxon>Paenibacillus</taxon>
    </lineage>
</organism>
<dbReference type="AlphaFoldDB" id="A0A3S8S033"/>
<dbReference type="Proteomes" id="UP000273145">
    <property type="component" value="Chromosome"/>
</dbReference>
<name>A0A3S8S033_9BACL</name>
<sequence>MSLANAIKQITMNLNEAEHPVAIMFGTVTKEQPLEILVDQRLLLDEDFFVLTEQLTRYEIDLKHSHHTDGIPTQDALTEKIVIREGLKAGDGVLLLRMQGGQQYVVLDKVVGS</sequence>
<accession>A0A3S8S033</accession>
<evidence type="ECO:0000313" key="1">
    <source>
        <dbReference type="EMBL" id="AZK48507.1"/>
    </source>
</evidence>
<dbReference type="KEGG" id="plen:EIM92_21940"/>
<dbReference type="RefSeq" id="WP_125084663.1">
    <property type="nucleotide sequence ID" value="NZ_CP034248.1"/>
</dbReference>
<reference evidence="1 2" key="1">
    <citation type="submission" date="2018-11" db="EMBL/GenBank/DDBJ databases">
        <title>Genome sequencing of Paenibacillus lentus DSM25539(T).</title>
        <authorList>
            <person name="Kook J.-K."/>
            <person name="Park S.-N."/>
            <person name="Lim Y.K."/>
        </authorList>
    </citation>
    <scope>NUCLEOTIDE SEQUENCE [LARGE SCALE GENOMIC DNA]</scope>
    <source>
        <strain evidence="1 2">DSM 25539</strain>
    </source>
</reference>
<dbReference type="OrthoDB" id="95576at2"/>
<protein>
    <submittedName>
        <fullName evidence="1">DUF2577 domain-containing protein</fullName>
    </submittedName>
</protein>
<dbReference type="Pfam" id="PF10844">
    <property type="entry name" value="DUF2577"/>
    <property type="match status" value="1"/>
</dbReference>
<gene>
    <name evidence="1" type="ORF">EIM92_21940</name>
</gene>
<keyword evidence="2" id="KW-1185">Reference proteome</keyword>
<dbReference type="InterPro" id="IPR022555">
    <property type="entry name" value="DUF2577"/>
</dbReference>
<dbReference type="EMBL" id="CP034248">
    <property type="protein sequence ID" value="AZK48507.1"/>
    <property type="molecule type" value="Genomic_DNA"/>
</dbReference>
<evidence type="ECO:0000313" key="2">
    <source>
        <dbReference type="Proteomes" id="UP000273145"/>
    </source>
</evidence>